<evidence type="ECO:0000259" key="2">
    <source>
        <dbReference type="Pfam" id="PF13548"/>
    </source>
</evidence>
<keyword evidence="1" id="KW-1133">Transmembrane helix</keyword>
<name>A0ABV8RM18_9SPHN</name>
<accession>A0ABV8RM18</accession>
<protein>
    <submittedName>
        <fullName evidence="3">DUF4126 domain-containing protein</fullName>
    </submittedName>
</protein>
<reference evidence="4" key="1">
    <citation type="journal article" date="2019" name="Int. J. Syst. Evol. Microbiol.">
        <title>The Global Catalogue of Microorganisms (GCM) 10K type strain sequencing project: providing services to taxonomists for standard genome sequencing and annotation.</title>
        <authorList>
            <consortium name="The Broad Institute Genomics Platform"/>
            <consortium name="The Broad Institute Genome Sequencing Center for Infectious Disease"/>
            <person name="Wu L."/>
            <person name="Ma J."/>
        </authorList>
    </citation>
    <scope>NUCLEOTIDE SEQUENCE [LARGE SCALE GENOMIC DNA]</scope>
    <source>
        <strain evidence="4">CGMCC 1.12989</strain>
    </source>
</reference>
<evidence type="ECO:0000256" key="1">
    <source>
        <dbReference type="SAM" id="Phobius"/>
    </source>
</evidence>
<proteinExistence type="predicted"/>
<keyword evidence="1" id="KW-0812">Transmembrane</keyword>
<evidence type="ECO:0000313" key="3">
    <source>
        <dbReference type="EMBL" id="MFC4294433.1"/>
    </source>
</evidence>
<gene>
    <name evidence="3" type="ORF">ACFO0A_05095</name>
</gene>
<dbReference type="EMBL" id="JBHSDR010000003">
    <property type="protein sequence ID" value="MFC4294433.1"/>
    <property type="molecule type" value="Genomic_DNA"/>
</dbReference>
<keyword evidence="4" id="KW-1185">Reference proteome</keyword>
<sequence length="220" mass="22822">MGTAVHPFGIVEILGLAASVSLLAGWRLYLCVLATGIAMRSGLVPLPDHLASLQVLANPWIMAVAGFGAVAEFFADKVAWLDSIWDTVHTVIRPLGGAMLALAIVNPQDPAMQVIAFLLGGGSALLAHGGKAGARAVVNTSPEPFSNVVVSTAEDVATGGLLFLAFHNSVVAAGIALVLLVLAIWLLLLARRVLRRIFVRRPASTPVGTPDQSGQSIPPS</sequence>
<feature type="transmembrane region" description="Helical" evidence="1">
    <location>
        <begin position="13"/>
        <end position="38"/>
    </location>
</feature>
<comment type="caution">
    <text evidence="3">The sequence shown here is derived from an EMBL/GenBank/DDBJ whole genome shotgun (WGS) entry which is preliminary data.</text>
</comment>
<keyword evidence="1" id="KW-0472">Membrane</keyword>
<dbReference type="Proteomes" id="UP001595828">
    <property type="component" value="Unassembled WGS sequence"/>
</dbReference>
<feature type="transmembrane region" description="Helical" evidence="1">
    <location>
        <begin position="170"/>
        <end position="190"/>
    </location>
</feature>
<feature type="transmembrane region" description="Helical" evidence="1">
    <location>
        <begin position="50"/>
        <end position="75"/>
    </location>
</feature>
<organism evidence="3 4">
    <name type="scientific">Novosphingobium tardum</name>
    <dbReference type="NCBI Taxonomy" id="1538021"/>
    <lineage>
        <taxon>Bacteria</taxon>
        <taxon>Pseudomonadati</taxon>
        <taxon>Pseudomonadota</taxon>
        <taxon>Alphaproteobacteria</taxon>
        <taxon>Sphingomonadales</taxon>
        <taxon>Sphingomonadaceae</taxon>
        <taxon>Novosphingobium</taxon>
    </lineage>
</organism>
<feature type="domain" description="DUF4126" evidence="2">
    <location>
        <begin position="15"/>
        <end position="187"/>
    </location>
</feature>
<evidence type="ECO:0000313" key="4">
    <source>
        <dbReference type="Proteomes" id="UP001595828"/>
    </source>
</evidence>
<dbReference type="InterPro" id="IPR025196">
    <property type="entry name" value="DUF4126"/>
</dbReference>
<dbReference type="RefSeq" id="WP_379537883.1">
    <property type="nucleotide sequence ID" value="NZ_JBHSDR010000003.1"/>
</dbReference>
<dbReference type="Pfam" id="PF13548">
    <property type="entry name" value="DUF4126"/>
    <property type="match status" value="1"/>
</dbReference>